<protein>
    <submittedName>
        <fullName evidence="1">Uncharacterized protein</fullName>
    </submittedName>
</protein>
<dbReference type="Proteomes" id="UP001445472">
    <property type="component" value="Unassembled WGS sequence"/>
</dbReference>
<evidence type="ECO:0000313" key="2">
    <source>
        <dbReference type="Proteomes" id="UP001445472"/>
    </source>
</evidence>
<keyword evidence="2" id="KW-1185">Reference proteome</keyword>
<accession>A0ABV1UZX5</accession>
<organism evidence="1 2">
    <name type="scientific">Streptomyces xantholiticus</name>
    <dbReference type="NCBI Taxonomy" id="68285"/>
    <lineage>
        <taxon>Bacteria</taxon>
        <taxon>Bacillati</taxon>
        <taxon>Actinomycetota</taxon>
        <taxon>Actinomycetes</taxon>
        <taxon>Kitasatosporales</taxon>
        <taxon>Streptomycetaceae</taxon>
        <taxon>Streptomyces</taxon>
    </lineage>
</organism>
<reference evidence="1 2" key="1">
    <citation type="submission" date="2024-06" db="EMBL/GenBank/DDBJ databases">
        <title>The Natural Products Discovery Center: Release of the First 8490 Sequenced Strains for Exploring Actinobacteria Biosynthetic Diversity.</title>
        <authorList>
            <person name="Kalkreuter E."/>
            <person name="Kautsar S.A."/>
            <person name="Yang D."/>
            <person name="Bader C.D."/>
            <person name="Teijaro C.N."/>
            <person name="Fluegel L."/>
            <person name="Davis C.M."/>
            <person name="Simpson J.R."/>
            <person name="Lauterbach L."/>
            <person name="Steele A.D."/>
            <person name="Gui C."/>
            <person name="Meng S."/>
            <person name="Li G."/>
            <person name="Viehrig K."/>
            <person name="Ye F."/>
            <person name="Su P."/>
            <person name="Kiefer A.F."/>
            <person name="Nichols A."/>
            <person name="Cepeda A.J."/>
            <person name="Yan W."/>
            <person name="Fan B."/>
            <person name="Jiang Y."/>
            <person name="Adhikari A."/>
            <person name="Zheng C.-J."/>
            <person name="Schuster L."/>
            <person name="Cowan T.M."/>
            <person name="Smanski M.J."/>
            <person name="Chevrette M.G."/>
            <person name="De Carvalho L.P.S."/>
            <person name="Shen B."/>
        </authorList>
    </citation>
    <scope>NUCLEOTIDE SEQUENCE [LARGE SCALE GENOMIC DNA]</scope>
    <source>
        <strain evidence="1 2">NPDC000837</strain>
    </source>
</reference>
<evidence type="ECO:0000313" key="1">
    <source>
        <dbReference type="EMBL" id="MER6616336.1"/>
    </source>
</evidence>
<name>A0ABV1UZX5_9ACTN</name>
<gene>
    <name evidence="1" type="ORF">ABT276_23775</name>
</gene>
<proteinExistence type="predicted"/>
<sequence length="124" mass="13484">MFPTAAPPRTRFAVLADRARHIVDSGLCSRTSAIPDWIARLDQYEHLAAAPAADRRATLAILDDDVVVDLLVLSYLRHGTPYAPWADTLAGFAEDVLGVSTWAQLHQCLDASWGLSTQGGTARR</sequence>
<comment type="caution">
    <text evidence="1">The sequence shown here is derived from an EMBL/GenBank/DDBJ whole genome shotgun (WGS) entry which is preliminary data.</text>
</comment>
<dbReference type="RefSeq" id="WP_351977712.1">
    <property type="nucleotide sequence ID" value="NZ_JBEPBX010000023.1"/>
</dbReference>
<dbReference type="EMBL" id="JBEPBX010000023">
    <property type="protein sequence ID" value="MER6616336.1"/>
    <property type="molecule type" value="Genomic_DNA"/>
</dbReference>